<keyword evidence="10" id="KW-0564">Palmitate</keyword>
<gene>
    <name evidence="22" type="ORF">H6P81_003119</name>
</gene>
<evidence type="ECO:0000256" key="21">
    <source>
        <dbReference type="SAM" id="Phobius"/>
    </source>
</evidence>
<dbReference type="GO" id="GO:0004602">
    <property type="term" value="F:glutathione peroxidase activity"/>
    <property type="evidence" value="ECO:0007669"/>
    <property type="project" value="TreeGrafter"/>
</dbReference>
<evidence type="ECO:0000256" key="3">
    <source>
        <dbReference type="ARBA" id="ARBA00022692"/>
    </source>
</evidence>
<dbReference type="GO" id="GO:0004364">
    <property type="term" value="F:glutathione transferase activity"/>
    <property type="evidence" value="ECO:0007669"/>
    <property type="project" value="TreeGrafter"/>
</dbReference>
<dbReference type="InterPro" id="IPR001129">
    <property type="entry name" value="Membr-assoc_MAPEG"/>
</dbReference>
<dbReference type="PANTHER" id="PTHR10250:SF22">
    <property type="entry name" value="MICROSOMAL GLUTATHIONE S-TRANSFERASE"/>
    <property type="match status" value="1"/>
</dbReference>
<keyword evidence="6" id="KW-0560">Oxidoreductase</keyword>
<comment type="pathway">
    <text evidence="14">Lipid metabolism; arachidonate metabolism.</text>
</comment>
<feature type="transmembrane region" description="Helical" evidence="21">
    <location>
        <begin position="12"/>
        <end position="30"/>
    </location>
</feature>
<dbReference type="PANTHER" id="PTHR10250">
    <property type="entry name" value="MICROSOMAL GLUTATHIONE S-TRANSFERASE"/>
    <property type="match status" value="1"/>
</dbReference>
<dbReference type="FunFam" id="1.20.120.550:FF:000004">
    <property type="entry name" value="Microsomal glutathione S-transferase 3"/>
    <property type="match status" value="1"/>
</dbReference>
<dbReference type="GO" id="GO:0005783">
    <property type="term" value="C:endoplasmic reticulum"/>
    <property type="evidence" value="ECO:0007669"/>
    <property type="project" value="TreeGrafter"/>
</dbReference>
<dbReference type="SUPFAM" id="SSF161084">
    <property type="entry name" value="MAPEG domain-like"/>
    <property type="match status" value="1"/>
</dbReference>
<evidence type="ECO:0000256" key="16">
    <source>
        <dbReference type="ARBA" id="ARBA00049298"/>
    </source>
</evidence>
<dbReference type="AlphaFoldDB" id="A0AAV7FFJ9"/>
<keyword evidence="7" id="KW-0443">Lipid metabolism</keyword>
<evidence type="ECO:0000256" key="15">
    <source>
        <dbReference type="ARBA" id="ARBA00039056"/>
    </source>
</evidence>
<evidence type="ECO:0000256" key="11">
    <source>
        <dbReference type="ARBA" id="ARBA00023239"/>
    </source>
</evidence>
<accession>A0AAV7FFJ9</accession>
<dbReference type="Pfam" id="PF01124">
    <property type="entry name" value="MAPEG"/>
    <property type="match status" value="1"/>
</dbReference>
<dbReference type="Proteomes" id="UP000825729">
    <property type="component" value="Unassembled WGS sequence"/>
</dbReference>
<keyword evidence="8" id="KW-0496">Mitochondrion</keyword>
<protein>
    <recommendedName>
        <fullName evidence="18">Glutathione S-transferase 3, mitochondrial</fullName>
        <ecNumber evidence="15">4.4.1.20</ecNumber>
    </recommendedName>
    <alternativeName>
        <fullName evidence="19">Glutathione peroxidase MGST3</fullName>
    </alternativeName>
    <alternativeName>
        <fullName evidence="20">LTC4 synthase MGST3</fullName>
    </alternativeName>
</protein>
<evidence type="ECO:0000256" key="8">
    <source>
        <dbReference type="ARBA" id="ARBA00023128"/>
    </source>
</evidence>
<dbReference type="Gene3D" id="1.20.120.550">
    <property type="entry name" value="Membrane associated eicosanoid/glutathione metabolism-like domain"/>
    <property type="match status" value="1"/>
</dbReference>
<dbReference type="GO" id="GO:0006691">
    <property type="term" value="P:leukotriene metabolic process"/>
    <property type="evidence" value="ECO:0007669"/>
    <property type="project" value="UniProtKB-ARBA"/>
</dbReference>
<evidence type="ECO:0000313" key="23">
    <source>
        <dbReference type="Proteomes" id="UP000825729"/>
    </source>
</evidence>
<keyword evidence="12" id="KW-0449">Lipoprotein</keyword>
<evidence type="ECO:0000256" key="6">
    <source>
        <dbReference type="ARBA" id="ARBA00023002"/>
    </source>
</evidence>
<name>A0AAV7FFJ9_ARIFI</name>
<evidence type="ECO:0000256" key="17">
    <source>
        <dbReference type="ARBA" id="ARBA00051411"/>
    </source>
</evidence>
<proteinExistence type="predicted"/>
<evidence type="ECO:0000256" key="4">
    <source>
        <dbReference type="ARBA" id="ARBA00022787"/>
    </source>
</evidence>
<dbReference type="GO" id="GO:0005635">
    <property type="term" value="C:nuclear envelope"/>
    <property type="evidence" value="ECO:0007669"/>
    <property type="project" value="TreeGrafter"/>
</dbReference>
<dbReference type="GO" id="GO:0004464">
    <property type="term" value="F:leukotriene-C4 synthase activity"/>
    <property type="evidence" value="ECO:0007669"/>
    <property type="project" value="UniProtKB-EC"/>
</dbReference>
<dbReference type="InterPro" id="IPR023352">
    <property type="entry name" value="MAPEG-like_dom_sf"/>
</dbReference>
<evidence type="ECO:0000256" key="7">
    <source>
        <dbReference type="ARBA" id="ARBA00023098"/>
    </source>
</evidence>
<comment type="subcellular location">
    <subcellularLocation>
        <location evidence="1">Mitochondrion outer membrane</location>
        <topology evidence="1">Multi-pass membrane protein</topology>
    </subcellularLocation>
</comment>
<evidence type="ECO:0000256" key="12">
    <source>
        <dbReference type="ARBA" id="ARBA00023288"/>
    </source>
</evidence>
<dbReference type="GO" id="GO:0005741">
    <property type="term" value="C:mitochondrial outer membrane"/>
    <property type="evidence" value="ECO:0007669"/>
    <property type="project" value="UniProtKB-SubCell"/>
</dbReference>
<evidence type="ECO:0000256" key="18">
    <source>
        <dbReference type="ARBA" id="ARBA00069748"/>
    </source>
</evidence>
<evidence type="ECO:0000256" key="13">
    <source>
        <dbReference type="ARBA" id="ARBA00037884"/>
    </source>
</evidence>
<dbReference type="EMBL" id="JAINDJ010000002">
    <property type="protein sequence ID" value="KAG9458611.1"/>
    <property type="molecule type" value="Genomic_DNA"/>
</dbReference>
<keyword evidence="5 21" id="KW-1133">Transmembrane helix</keyword>
<evidence type="ECO:0000256" key="19">
    <source>
        <dbReference type="ARBA" id="ARBA00075145"/>
    </source>
</evidence>
<keyword evidence="23" id="KW-1185">Reference proteome</keyword>
<evidence type="ECO:0000313" key="22">
    <source>
        <dbReference type="EMBL" id="KAG9458611.1"/>
    </source>
</evidence>
<evidence type="ECO:0000256" key="5">
    <source>
        <dbReference type="ARBA" id="ARBA00022989"/>
    </source>
</evidence>
<evidence type="ECO:0000256" key="2">
    <source>
        <dbReference type="ARBA" id="ARBA00022679"/>
    </source>
</evidence>
<feature type="transmembrane region" description="Helical" evidence="21">
    <location>
        <begin position="121"/>
        <end position="144"/>
    </location>
</feature>
<reference evidence="22 23" key="1">
    <citation type="submission" date="2021-07" db="EMBL/GenBank/DDBJ databases">
        <title>The Aristolochia fimbriata genome: insights into angiosperm evolution, floral development and chemical biosynthesis.</title>
        <authorList>
            <person name="Jiao Y."/>
        </authorList>
    </citation>
    <scope>NUCLEOTIDE SEQUENCE [LARGE SCALE GENOMIC DNA]</scope>
    <source>
        <strain evidence="22">IBCAS-2021</strain>
        <tissue evidence="22">Leaf</tissue>
    </source>
</reference>
<sequence length="146" mass="16358">MAAVTVEFAKEYGYIVLTLAAYIFLNFWMARQVGNARKKYKIFYPTMYATEAESKDAKAFNCVQRGHQNSLEMAPLFFVALLLGGLKHPLISTGLGIVYLVARYFYFVGYSTGDPKNRLKIGGLSFPALFGLVICMISFGVSLIRR</sequence>
<comment type="catalytic activity">
    <reaction evidence="17">
        <text>15-deoxy-Delta(12,14)-prostaglandin J2 + glutathione = 15-deoxy-Delta(12,14)-prostaglandin J2-S-(R)-glutathione</text>
        <dbReference type="Rhea" id="RHEA:75963"/>
        <dbReference type="ChEBI" id="CHEBI:57925"/>
        <dbReference type="ChEBI" id="CHEBI:85236"/>
        <dbReference type="ChEBI" id="CHEBI:194498"/>
    </reaction>
    <physiologicalReaction direction="left-to-right" evidence="17">
        <dbReference type="Rhea" id="RHEA:75964"/>
    </physiologicalReaction>
</comment>
<dbReference type="InterPro" id="IPR050997">
    <property type="entry name" value="MAPEG"/>
</dbReference>
<dbReference type="GO" id="GO:0006629">
    <property type="term" value="P:lipid metabolic process"/>
    <property type="evidence" value="ECO:0007669"/>
    <property type="project" value="UniProtKB-KW"/>
</dbReference>
<keyword evidence="11" id="KW-0456">Lyase</keyword>
<comment type="catalytic activity">
    <reaction evidence="16">
        <text>leukotriene C4 = leukotriene A4 + glutathione</text>
        <dbReference type="Rhea" id="RHEA:17617"/>
        <dbReference type="ChEBI" id="CHEBI:57463"/>
        <dbReference type="ChEBI" id="CHEBI:57925"/>
        <dbReference type="ChEBI" id="CHEBI:57973"/>
        <dbReference type="EC" id="4.4.1.20"/>
    </reaction>
    <physiologicalReaction direction="right-to-left" evidence="16">
        <dbReference type="Rhea" id="RHEA:17619"/>
    </physiologicalReaction>
</comment>
<keyword evidence="2" id="KW-0808">Transferase</keyword>
<keyword evidence="4" id="KW-1000">Mitochondrion outer membrane</keyword>
<comment type="pathway">
    <text evidence="13">Lipid metabolism; leukotriene C4 biosynthesis.</text>
</comment>
<dbReference type="EC" id="4.4.1.20" evidence="15"/>
<evidence type="ECO:0000256" key="20">
    <source>
        <dbReference type="ARBA" id="ARBA00076908"/>
    </source>
</evidence>
<feature type="transmembrane region" description="Helical" evidence="21">
    <location>
        <begin position="76"/>
        <end position="101"/>
    </location>
</feature>
<evidence type="ECO:0000256" key="9">
    <source>
        <dbReference type="ARBA" id="ARBA00023136"/>
    </source>
</evidence>
<evidence type="ECO:0000256" key="14">
    <source>
        <dbReference type="ARBA" id="ARBA00037916"/>
    </source>
</evidence>
<comment type="caution">
    <text evidence="22">The sequence shown here is derived from an EMBL/GenBank/DDBJ whole genome shotgun (WGS) entry which is preliminary data.</text>
</comment>
<keyword evidence="9 21" id="KW-0472">Membrane</keyword>
<evidence type="ECO:0000256" key="10">
    <source>
        <dbReference type="ARBA" id="ARBA00023139"/>
    </source>
</evidence>
<organism evidence="22 23">
    <name type="scientific">Aristolochia fimbriata</name>
    <name type="common">White veined hardy Dutchman's pipe vine</name>
    <dbReference type="NCBI Taxonomy" id="158543"/>
    <lineage>
        <taxon>Eukaryota</taxon>
        <taxon>Viridiplantae</taxon>
        <taxon>Streptophyta</taxon>
        <taxon>Embryophyta</taxon>
        <taxon>Tracheophyta</taxon>
        <taxon>Spermatophyta</taxon>
        <taxon>Magnoliopsida</taxon>
        <taxon>Magnoliidae</taxon>
        <taxon>Piperales</taxon>
        <taxon>Aristolochiaceae</taxon>
        <taxon>Aristolochia</taxon>
    </lineage>
</organism>
<evidence type="ECO:0000256" key="1">
    <source>
        <dbReference type="ARBA" id="ARBA00004374"/>
    </source>
</evidence>
<keyword evidence="3 21" id="KW-0812">Transmembrane</keyword>